<keyword evidence="1" id="KW-0812">Transmembrane</keyword>
<evidence type="ECO:0000313" key="4">
    <source>
        <dbReference type="Proteomes" id="UP000250744"/>
    </source>
</evidence>
<dbReference type="RefSeq" id="WP_112157952.1">
    <property type="nucleotide sequence ID" value="NZ_QKRX01000003.1"/>
</dbReference>
<evidence type="ECO:0000313" key="3">
    <source>
        <dbReference type="EMBL" id="RAU18743.1"/>
    </source>
</evidence>
<gene>
    <name evidence="3" type="ORF">DN062_04460</name>
</gene>
<evidence type="ECO:0000259" key="2">
    <source>
        <dbReference type="Pfam" id="PF09990"/>
    </source>
</evidence>
<keyword evidence="1" id="KW-0472">Membrane</keyword>
<feature type="transmembrane region" description="Helical" evidence="1">
    <location>
        <begin position="117"/>
        <end position="136"/>
    </location>
</feature>
<accession>A0A364NNT4</accession>
<organism evidence="3 4">
    <name type="scientific">Nitrincola tibetensis</name>
    <dbReference type="NCBI Taxonomy" id="2219697"/>
    <lineage>
        <taxon>Bacteria</taxon>
        <taxon>Pseudomonadati</taxon>
        <taxon>Pseudomonadota</taxon>
        <taxon>Gammaproteobacteria</taxon>
        <taxon>Oceanospirillales</taxon>
        <taxon>Oceanospirillaceae</taxon>
        <taxon>Nitrincola</taxon>
    </lineage>
</organism>
<name>A0A364NNT4_9GAMM</name>
<dbReference type="InterPro" id="IPR019251">
    <property type="entry name" value="DUF2231_TM"/>
</dbReference>
<feature type="transmembrane region" description="Helical" evidence="1">
    <location>
        <begin position="21"/>
        <end position="41"/>
    </location>
</feature>
<dbReference type="Proteomes" id="UP000250744">
    <property type="component" value="Unassembled WGS sequence"/>
</dbReference>
<feature type="transmembrane region" description="Helical" evidence="1">
    <location>
        <begin position="53"/>
        <end position="76"/>
    </location>
</feature>
<dbReference type="AlphaFoldDB" id="A0A364NNT4"/>
<protein>
    <recommendedName>
        <fullName evidence="2">DUF2231 domain-containing protein</fullName>
    </recommendedName>
</protein>
<dbReference type="EMBL" id="QKRX01000003">
    <property type="protein sequence ID" value="RAU18743.1"/>
    <property type="molecule type" value="Genomic_DNA"/>
</dbReference>
<sequence>MSMEAIHSQIKVFGHPIHPGLIHFPVAALLGLIATDLAFLFTADPFWARASLWLAGVGAIGGWIASVAGLLDMLLVSQIRRLITAWCHAMLAVMLLSLATFNWMLRLPDAAAQIIPQGLYLSLLSGLLIIVTGYLGGRLVYEHAVGVNVEDRLQPDPQP</sequence>
<proteinExistence type="predicted"/>
<feature type="domain" description="DUF2231" evidence="2">
    <location>
        <begin position="14"/>
        <end position="147"/>
    </location>
</feature>
<reference evidence="3 4" key="1">
    <citation type="submission" date="2018-06" db="EMBL/GenBank/DDBJ databases">
        <title>Nitrincola tibetense sp. nov., isolated from Lake XuguoCo on Tibetan Plateau.</title>
        <authorList>
            <person name="Xing P."/>
        </authorList>
    </citation>
    <scope>NUCLEOTIDE SEQUENCE [LARGE SCALE GENOMIC DNA]</scope>
    <source>
        <strain evidence="4">xg18</strain>
    </source>
</reference>
<dbReference type="OrthoDB" id="2873672at2"/>
<keyword evidence="1" id="KW-1133">Transmembrane helix</keyword>
<evidence type="ECO:0000256" key="1">
    <source>
        <dbReference type="SAM" id="Phobius"/>
    </source>
</evidence>
<keyword evidence="4" id="KW-1185">Reference proteome</keyword>
<feature type="transmembrane region" description="Helical" evidence="1">
    <location>
        <begin position="83"/>
        <end position="105"/>
    </location>
</feature>
<comment type="caution">
    <text evidence="3">The sequence shown here is derived from an EMBL/GenBank/DDBJ whole genome shotgun (WGS) entry which is preliminary data.</text>
</comment>
<dbReference type="Pfam" id="PF09990">
    <property type="entry name" value="DUF2231"/>
    <property type="match status" value="1"/>
</dbReference>